<gene>
    <name evidence="1" type="ORF">PM001_LOCUS28670</name>
</gene>
<sequence>MQADSVVVIMPHPTAESVKATYSRRGVLILYDVHASTMSLERAVGQGASLTSADWTWDGPAVIAATQGQAVRMVDPREKMTSKCQRHIQVHDPWVWIGMDGRSILSRVEAIR</sequence>
<dbReference type="Proteomes" id="UP001162060">
    <property type="component" value="Unassembled WGS sequence"/>
</dbReference>
<dbReference type="Gene3D" id="2.130.10.10">
    <property type="entry name" value="YVTN repeat-like/Quinoprotein amine dehydrogenase"/>
    <property type="match status" value="1"/>
</dbReference>
<name>A0AAV1V9V4_9STRA</name>
<protein>
    <submittedName>
        <fullName evidence="1">Uncharacterized protein</fullName>
    </submittedName>
</protein>
<reference evidence="1" key="1">
    <citation type="submission" date="2024-01" db="EMBL/GenBank/DDBJ databases">
        <authorList>
            <person name="Webb A."/>
        </authorList>
    </citation>
    <scope>NUCLEOTIDE SEQUENCE</scope>
    <source>
        <strain evidence="1">Pm1</strain>
    </source>
</reference>
<evidence type="ECO:0000313" key="2">
    <source>
        <dbReference type="Proteomes" id="UP001162060"/>
    </source>
</evidence>
<dbReference type="EMBL" id="CAKLBY020000303">
    <property type="protein sequence ID" value="CAK7943520.1"/>
    <property type="molecule type" value="Genomic_DNA"/>
</dbReference>
<dbReference type="AlphaFoldDB" id="A0AAV1V9V4"/>
<proteinExistence type="predicted"/>
<evidence type="ECO:0000313" key="1">
    <source>
        <dbReference type="EMBL" id="CAK7943520.1"/>
    </source>
</evidence>
<dbReference type="InterPro" id="IPR015943">
    <property type="entry name" value="WD40/YVTN_repeat-like_dom_sf"/>
</dbReference>
<organism evidence="1 2">
    <name type="scientific">Peronospora matthiolae</name>
    <dbReference type="NCBI Taxonomy" id="2874970"/>
    <lineage>
        <taxon>Eukaryota</taxon>
        <taxon>Sar</taxon>
        <taxon>Stramenopiles</taxon>
        <taxon>Oomycota</taxon>
        <taxon>Peronosporomycetes</taxon>
        <taxon>Peronosporales</taxon>
        <taxon>Peronosporaceae</taxon>
        <taxon>Peronospora</taxon>
    </lineage>
</organism>
<comment type="caution">
    <text evidence="1">The sequence shown here is derived from an EMBL/GenBank/DDBJ whole genome shotgun (WGS) entry which is preliminary data.</text>
</comment>
<accession>A0AAV1V9V4</accession>
<dbReference type="SUPFAM" id="SSF50960">
    <property type="entry name" value="TolB, C-terminal domain"/>
    <property type="match status" value="1"/>
</dbReference>